<feature type="transmembrane region" description="Helical" evidence="1">
    <location>
        <begin position="164"/>
        <end position="182"/>
    </location>
</feature>
<name>A0A5S5DS94_9FLAO</name>
<dbReference type="AlphaFoldDB" id="A0A5S5DS94"/>
<reference evidence="3 4" key="1">
    <citation type="submission" date="2019-07" db="EMBL/GenBank/DDBJ databases">
        <title>Genomic Encyclopedia of Type Strains, Phase IV (KMG-IV): sequencing the most valuable type-strain genomes for metagenomic binning, comparative biology and taxonomic classification.</title>
        <authorList>
            <person name="Goeker M."/>
        </authorList>
    </citation>
    <scope>NUCLEOTIDE SEQUENCE [LARGE SCALE GENOMIC DNA]</scope>
    <source>
        <strain evidence="3 4">DSM 18961</strain>
    </source>
</reference>
<feature type="transmembrane region" description="Helical" evidence="1">
    <location>
        <begin position="139"/>
        <end position="158"/>
    </location>
</feature>
<feature type="domain" description="Phosphatidic acid phosphatase type 2/haloperoxidase" evidence="2">
    <location>
        <begin position="62"/>
        <end position="179"/>
    </location>
</feature>
<evidence type="ECO:0000313" key="4">
    <source>
        <dbReference type="Proteomes" id="UP000323136"/>
    </source>
</evidence>
<keyword evidence="1" id="KW-1133">Transmembrane helix</keyword>
<dbReference type="SMART" id="SM00014">
    <property type="entry name" value="acidPPc"/>
    <property type="match status" value="1"/>
</dbReference>
<keyword evidence="1" id="KW-0472">Membrane</keyword>
<gene>
    <name evidence="3" type="ORF">C7447_103419</name>
</gene>
<sequence>MENSFLENIISKDKEVLIYLNNLGSEHWDAMWLGITNQFNWVPLFVVVLVLIGLKFGVKKTLFIMLFITVLVAFSDQFTNLVKGLVARPRPCNAPEIRAYLRQLSYKPRGYSFWSGHAFSSTAFTTFTILFLHRYYKFIFFMILFPLVFGFSRIYLGVHYPLDVFSGYLFGVLTGFLFYKIFKFFHQKIFKEKLA</sequence>
<organism evidence="3 4">
    <name type="scientific">Tenacibaculum adriaticum</name>
    <dbReference type="NCBI Taxonomy" id="413713"/>
    <lineage>
        <taxon>Bacteria</taxon>
        <taxon>Pseudomonadati</taxon>
        <taxon>Bacteroidota</taxon>
        <taxon>Flavobacteriia</taxon>
        <taxon>Flavobacteriales</taxon>
        <taxon>Flavobacteriaceae</taxon>
        <taxon>Tenacibaculum</taxon>
    </lineage>
</organism>
<dbReference type="InterPro" id="IPR000326">
    <property type="entry name" value="PAP2/HPO"/>
</dbReference>
<dbReference type="PANTHER" id="PTHR14969">
    <property type="entry name" value="SPHINGOSINE-1-PHOSPHATE PHOSPHOHYDROLASE"/>
    <property type="match status" value="1"/>
</dbReference>
<keyword evidence="4" id="KW-1185">Reference proteome</keyword>
<dbReference type="InterPro" id="IPR036938">
    <property type="entry name" value="PAP2/HPO_sf"/>
</dbReference>
<feature type="transmembrane region" description="Helical" evidence="1">
    <location>
        <begin position="111"/>
        <end position="132"/>
    </location>
</feature>
<protein>
    <submittedName>
        <fullName evidence="3">Undecaprenyl-diphosphatase</fullName>
    </submittedName>
</protein>
<dbReference type="Proteomes" id="UP000323136">
    <property type="component" value="Unassembled WGS sequence"/>
</dbReference>
<dbReference type="RefSeq" id="WP_246143062.1">
    <property type="nucleotide sequence ID" value="NZ_VNIA01000003.1"/>
</dbReference>
<dbReference type="Pfam" id="PF01569">
    <property type="entry name" value="PAP2"/>
    <property type="match status" value="1"/>
</dbReference>
<dbReference type="Gene3D" id="1.20.144.10">
    <property type="entry name" value="Phosphatidic acid phosphatase type 2/haloperoxidase"/>
    <property type="match status" value="1"/>
</dbReference>
<dbReference type="PANTHER" id="PTHR14969:SF13">
    <property type="entry name" value="AT30094P"/>
    <property type="match status" value="1"/>
</dbReference>
<proteinExistence type="predicted"/>
<evidence type="ECO:0000313" key="3">
    <source>
        <dbReference type="EMBL" id="TYP98248.1"/>
    </source>
</evidence>
<evidence type="ECO:0000259" key="2">
    <source>
        <dbReference type="SMART" id="SM00014"/>
    </source>
</evidence>
<keyword evidence="1" id="KW-0812">Transmembrane</keyword>
<dbReference type="SUPFAM" id="SSF48317">
    <property type="entry name" value="Acid phosphatase/Vanadium-dependent haloperoxidase"/>
    <property type="match status" value="1"/>
</dbReference>
<feature type="transmembrane region" description="Helical" evidence="1">
    <location>
        <begin position="61"/>
        <end position="79"/>
    </location>
</feature>
<dbReference type="EMBL" id="VNIA01000003">
    <property type="protein sequence ID" value="TYP98248.1"/>
    <property type="molecule type" value="Genomic_DNA"/>
</dbReference>
<feature type="transmembrane region" description="Helical" evidence="1">
    <location>
        <begin position="30"/>
        <end position="54"/>
    </location>
</feature>
<comment type="caution">
    <text evidence="3">The sequence shown here is derived from an EMBL/GenBank/DDBJ whole genome shotgun (WGS) entry which is preliminary data.</text>
</comment>
<evidence type="ECO:0000256" key="1">
    <source>
        <dbReference type="SAM" id="Phobius"/>
    </source>
</evidence>
<accession>A0A5S5DS94</accession>